<reference evidence="12" key="1">
    <citation type="submission" date="2016-08" db="EMBL/GenBank/DDBJ databases">
        <title>VSG repertoire of Trypanosoma brucei EATRO 1125.</title>
        <authorList>
            <person name="Cross G.A."/>
        </authorList>
    </citation>
    <scope>NUCLEOTIDE SEQUENCE</scope>
    <source>
        <strain evidence="12">EATRO 1125</strain>
    </source>
</reference>
<evidence type="ECO:0000256" key="6">
    <source>
        <dbReference type="ARBA" id="ARBA00023136"/>
    </source>
</evidence>
<proteinExistence type="predicted"/>
<dbReference type="VEuPathDB" id="TriTrypDB:Tb427_000502000"/>
<evidence type="ECO:0000256" key="10">
    <source>
        <dbReference type="SAM" id="SignalP"/>
    </source>
</evidence>
<evidence type="ECO:0000256" key="9">
    <source>
        <dbReference type="SAM" id="MobiDB-lite"/>
    </source>
</evidence>
<feature type="compositionally biased region" description="Low complexity" evidence="9">
    <location>
        <begin position="305"/>
        <end position="315"/>
    </location>
</feature>
<keyword evidence="3" id="KW-1003">Cell membrane</keyword>
<dbReference type="AlphaFoldDB" id="A0A1J0R7Z8"/>
<evidence type="ECO:0000256" key="2">
    <source>
        <dbReference type="ARBA" id="ARBA00004609"/>
    </source>
</evidence>
<dbReference type="VEuPathDB" id="TriTrypDB:Tb1125.5.110"/>
<keyword evidence="7" id="KW-0325">Glycoprotein</keyword>
<name>A0A1J0R7Z8_9TRYP</name>
<keyword evidence="6" id="KW-0472">Membrane</keyword>
<keyword evidence="8" id="KW-0449">Lipoprotein</keyword>
<dbReference type="Pfam" id="PF13206">
    <property type="entry name" value="VSG_B"/>
    <property type="match status" value="1"/>
</dbReference>
<evidence type="ECO:0000256" key="7">
    <source>
        <dbReference type="ARBA" id="ARBA00023180"/>
    </source>
</evidence>
<evidence type="ECO:0000259" key="11">
    <source>
        <dbReference type="Pfam" id="PF13206"/>
    </source>
</evidence>
<evidence type="ECO:0000313" key="12">
    <source>
        <dbReference type="EMBL" id="APD73904.1"/>
    </source>
</evidence>
<sequence>MWKKSVELIVVVTLVMTYVSSSEQALLNAKEFQTLCGFVRLTEQINELLERMKGKSGVDVLPLQKKVEDILFGTGVGDVGKMNWGYYREMDCGRDSGNPRTRGGEALVRDLICLCEGTDRQSPPRGLCYEGNTRTVSPGKWDNAKSREGTWDVLKNKCAAGRGESLPIEIEFRKKKEKLKERIRDRADRSQGEHLYTYGGGKEYGLQTCNGAESDNDGICVMYPRGSHGDNASGIEWLKKLEDLVKEVEKMNKDESAGGNPKPSTDGQPSMEKKPKSNTKPSTGENSPAKGLEGPQKDGNPNAQTTTSLETNTTTMRPPEEQKSSSKIILQFLWIFLFWLLV</sequence>
<dbReference type="GO" id="GO:0005886">
    <property type="term" value="C:plasma membrane"/>
    <property type="evidence" value="ECO:0007669"/>
    <property type="project" value="UniProtKB-SubCell"/>
</dbReference>
<feature type="chain" id="PRO_5012362434" evidence="10">
    <location>
        <begin position="22"/>
        <end position="342"/>
    </location>
</feature>
<evidence type="ECO:0000256" key="5">
    <source>
        <dbReference type="ARBA" id="ARBA00022729"/>
    </source>
</evidence>
<organism evidence="12">
    <name type="scientific">Trypanosoma brucei</name>
    <dbReference type="NCBI Taxonomy" id="5691"/>
    <lineage>
        <taxon>Eukaryota</taxon>
        <taxon>Discoba</taxon>
        <taxon>Euglenozoa</taxon>
        <taxon>Kinetoplastea</taxon>
        <taxon>Metakinetoplastina</taxon>
        <taxon>Trypanosomatida</taxon>
        <taxon>Trypanosomatidae</taxon>
        <taxon>Trypanosoma</taxon>
    </lineage>
</organism>
<comment type="function">
    <text evidence="1">VSG forms a coat on the surface of the parasite. The trypanosome evades the immune response of the host by expressing a series of antigenically distinct VSGs from an estimated 1000 VSG genes.</text>
</comment>
<evidence type="ECO:0000256" key="3">
    <source>
        <dbReference type="ARBA" id="ARBA00022475"/>
    </source>
</evidence>
<dbReference type="InterPro" id="IPR025932">
    <property type="entry name" value="Trypano_VSG_B_N_dom"/>
</dbReference>
<evidence type="ECO:0000256" key="4">
    <source>
        <dbReference type="ARBA" id="ARBA00022622"/>
    </source>
</evidence>
<feature type="region of interest" description="Disordered" evidence="9">
    <location>
        <begin position="250"/>
        <end position="325"/>
    </location>
</feature>
<dbReference type="VEuPathDB" id="TriTrypDB:Tb927.1.5060"/>
<dbReference type="EMBL" id="KX699948">
    <property type="protein sequence ID" value="APD73904.1"/>
    <property type="molecule type" value="Genomic_DNA"/>
</dbReference>
<feature type="domain" description="Trypanosome variant surface glycoprotein B-type N-terminal" evidence="11">
    <location>
        <begin position="62"/>
        <end position="256"/>
    </location>
</feature>
<accession>A0A1J0R7Z8</accession>
<keyword evidence="5 10" id="KW-0732">Signal</keyword>
<evidence type="ECO:0000256" key="1">
    <source>
        <dbReference type="ARBA" id="ARBA00002523"/>
    </source>
</evidence>
<dbReference type="VEuPathDB" id="TriTrypDB:Tbg972.3.2550"/>
<keyword evidence="4" id="KW-0336">GPI-anchor</keyword>
<dbReference type="GO" id="GO:0098552">
    <property type="term" value="C:side of membrane"/>
    <property type="evidence" value="ECO:0007669"/>
    <property type="project" value="UniProtKB-KW"/>
</dbReference>
<comment type="subcellular location">
    <subcellularLocation>
        <location evidence="2">Cell membrane</location>
        <topology evidence="2">Lipid-anchor</topology>
        <topology evidence="2">GPI-anchor</topology>
    </subcellularLocation>
</comment>
<feature type="signal peptide" evidence="10">
    <location>
        <begin position="1"/>
        <end position="21"/>
    </location>
</feature>
<protein>
    <submittedName>
        <fullName evidence="12">Variant surface glycoprotein 1125.1778</fullName>
    </submittedName>
</protein>
<evidence type="ECO:0000256" key="8">
    <source>
        <dbReference type="ARBA" id="ARBA00023288"/>
    </source>
</evidence>